<dbReference type="InterPro" id="IPR050351">
    <property type="entry name" value="BphY/WalK/GraS-like"/>
</dbReference>
<feature type="transmembrane region" description="Helical" evidence="9">
    <location>
        <begin position="12"/>
        <end position="33"/>
    </location>
</feature>
<evidence type="ECO:0000313" key="12">
    <source>
        <dbReference type="Proteomes" id="UP001523565"/>
    </source>
</evidence>
<gene>
    <name evidence="11" type="ORF">NK118_10855</name>
</gene>
<organism evidence="11 12">
    <name type="scientific">Ohessyouella blattaphilus</name>
    <dbReference type="NCBI Taxonomy" id="2949333"/>
    <lineage>
        <taxon>Bacteria</taxon>
        <taxon>Bacillati</taxon>
        <taxon>Bacillota</taxon>
        <taxon>Clostridia</taxon>
        <taxon>Lachnospirales</taxon>
        <taxon>Lachnospiraceae</taxon>
        <taxon>Ohessyouella</taxon>
    </lineage>
</organism>
<evidence type="ECO:0000256" key="1">
    <source>
        <dbReference type="ARBA" id="ARBA00000085"/>
    </source>
</evidence>
<accession>A0ABT1EJ76</accession>
<evidence type="ECO:0000256" key="5">
    <source>
        <dbReference type="ARBA" id="ARBA00022741"/>
    </source>
</evidence>
<dbReference type="EMBL" id="JAMZFV010000017">
    <property type="protein sequence ID" value="MCP1110752.1"/>
    <property type="molecule type" value="Genomic_DNA"/>
</dbReference>
<dbReference type="PANTHER" id="PTHR42878:SF7">
    <property type="entry name" value="SENSOR HISTIDINE KINASE GLRK"/>
    <property type="match status" value="1"/>
</dbReference>
<comment type="catalytic activity">
    <reaction evidence="1">
        <text>ATP + protein L-histidine = ADP + protein N-phospho-L-histidine.</text>
        <dbReference type="EC" id="2.7.13.3"/>
    </reaction>
</comment>
<dbReference type="GO" id="GO:0016301">
    <property type="term" value="F:kinase activity"/>
    <property type="evidence" value="ECO:0007669"/>
    <property type="project" value="UniProtKB-KW"/>
</dbReference>
<keyword evidence="9" id="KW-0812">Transmembrane</keyword>
<keyword evidence="5" id="KW-0547">Nucleotide-binding</keyword>
<sequence>MGRLSQTHIRTGIAILIYSLIITVLFSVVMILFRDTATNTAYNSSGTLYQLSDEEIVAAIIDKNAVSIQESRLVSTVDYHSEHIMQIFSRLIPYALIFLILLFATSLAFWTFLRHAYDRQASRLAENLDFTGESDSSKIENPTLARAHGKLKAKFREQLDDSKRLYSYLSHEQKNALSILRTNMELNEQSEFTAQLGDISDSIDDVLTLSESEDSSIKGIVDVSLICAEVCDKYSKIAGNIVFEFDEETEIWAKQRWIYRAVSNLLDNALKYGENKPIIVTVKNQHNSVVVSVQDNGIGIPYETQEKIFSHNYRVNELNQDGYGIGLSLVSHVCDLCCGFALVESTPGEGSTFYISFPAA</sequence>
<dbReference type="PROSITE" id="PS50109">
    <property type="entry name" value="HIS_KIN"/>
    <property type="match status" value="1"/>
</dbReference>
<comment type="subcellular location">
    <subcellularLocation>
        <location evidence="2">Membrane</location>
    </subcellularLocation>
</comment>
<evidence type="ECO:0000259" key="10">
    <source>
        <dbReference type="PROSITE" id="PS50109"/>
    </source>
</evidence>
<dbReference type="EC" id="2.7.13.3" evidence="3"/>
<evidence type="ECO:0000256" key="6">
    <source>
        <dbReference type="ARBA" id="ARBA00022777"/>
    </source>
</evidence>
<dbReference type="SUPFAM" id="SSF55874">
    <property type="entry name" value="ATPase domain of HSP90 chaperone/DNA topoisomerase II/histidine kinase"/>
    <property type="match status" value="1"/>
</dbReference>
<evidence type="ECO:0000256" key="3">
    <source>
        <dbReference type="ARBA" id="ARBA00012438"/>
    </source>
</evidence>
<evidence type="ECO:0000256" key="2">
    <source>
        <dbReference type="ARBA" id="ARBA00004370"/>
    </source>
</evidence>
<dbReference type="InterPro" id="IPR004358">
    <property type="entry name" value="Sig_transdc_His_kin-like_C"/>
</dbReference>
<dbReference type="RefSeq" id="WP_262069633.1">
    <property type="nucleotide sequence ID" value="NZ_JAMXOC010000017.1"/>
</dbReference>
<keyword evidence="9" id="KW-1133">Transmembrane helix</keyword>
<evidence type="ECO:0000256" key="7">
    <source>
        <dbReference type="ARBA" id="ARBA00022840"/>
    </source>
</evidence>
<keyword evidence="4" id="KW-0808">Transferase</keyword>
<name>A0ABT1EJ76_9FIRM</name>
<evidence type="ECO:0000256" key="9">
    <source>
        <dbReference type="SAM" id="Phobius"/>
    </source>
</evidence>
<dbReference type="InterPro" id="IPR036890">
    <property type="entry name" value="HATPase_C_sf"/>
</dbReference>
<proteinExistence type="predicted"/>
<dbReference type="CDD" id="cd00075">
    <property type="entry name" value="HATPase"/>
    <property type="match status" value="1"/>
</dbReference>
<keyword evidence="7" id="KW-0067">ATP-binding</keyword>
<feature type="transmembrane region" description="Helical" evidence="9">
    <location>
        <begin position="91"/>
        <end position="113"/>
    </location>
</feature>
<dbReference type="Gene3D" id="3.30.565.10">
    <property type="entry name" value="Histidine kinase-like ATPase, C-terminal domain"/>
    <property type="match status" value="1"/>
</dbReference>
<protein>
    <recommendedName>
        <fullName evidence="3">histidine kinase</fullName>
        <ecNumber evidence="3">2.7.13.3</ecNumber>
    </recommendedName>
</protein>
<evidence type="ECO:0000313" key="11">
    <source>
        <dbReference type="EMBL" id="MCP1110752.1"/>
    </source>
</evidence>
<feature type="domain" description="Histidine kinase" evidence="10">
    <location>
        <begin position="168"/>
        <end position="360"/>
    </location>
</feature>
<keyword evidence="6 11" id="KW-0418">Kinase</keyword>
<comment type="caution">
    <text evidence="11">The sequence shown here is derived from an EMBL/GenBank/DDBJ whole genome shotgun (WGS) entry which is preliminary data.</text>
</comment>
<dbReference type="Proteomes" id="UP001523565">
    <property type="component" value="Unassembled WGS sequence"/>
</dbReference>
<dbReference type="PRINTS" id="PR00344">
    <property type="entry name" value="BCTRLSENSOR"/>
</dbReference>
<keyword evidence="8" id="KW-0902">Two-component regulatory system</keyword>
<keyword evidence="12" id="KW-1185">Reference proteome</keyword>
<evidence type="ECO:0000256" key="8">
    <source>
        <dbReference type="ARBA" id="ARBA00023012"/>
    </source>
</evidence>
<reference evidence="11 12" key="1">
    <citation type="journal article" date="2022" name="Genome Biol. Evol.">
        <title>Host diet, physiology and behaviors set the stage for Lachnospiraceae cladogenesis.</title>
        <authorList>
            <person name="Vera-Ponce De Leon A."/>
            <person name="Schneider M."/>
            <person name="Jahnes B.C."/>
            <person name="Sadowski V."/>
            <person name="Camuy-Velez L.A."/>
            <person name="Duan J."/>
            <person name="Sabree Z.L."/>
        </authorList>
    </citation>
    <scope>NUCLEOTIDE SEQUENCE [LARGE SCALE GENOMIC DNA]</scope>
    <source>
        <strain evidence="11 12">PAL227</strain>
    </source>
</reference>
<keyword evidence="9" id="KW-0472">Membrane</keyword>
<evidence type="ECO:0000256" key="4">
    <source>
        <dbReference type="ARBA" id="ARBA00022679"/>
    </source>
</evidence>
<dbReference type="InterPro" id="IPR003594">
    <property type="entry name" value="HATPase_dom"/>
</dbReference>
<dbReference type="InterPro" id="IPR005467">
    <property type="entry name" value="His_kinase_dom"/>
</dbReference>
<dbReference type="PANTHER" id="PTHR42878">
    <property type="entry name" value="TWO-COMPONENT HISTIDINE KINASE"/>
    <property type="match status" value="1"/>
</dbReference>
<dbReference type="SMART" id="SM00387">
    <property type="entry name" value="HATPase_c"/>
    <property type="match status" value="1"/>
</dbReference>
<dbReference type="Pfam" id="PF02518">
    <property type="entry name" value="HATPase_c"/>
    <property type="match status" value="1"/>
</dbReference>